<keyword evidence="6" id="KW-0675">Receptor</keyword>
<keyword evidence="5 8" id="KW-0472">Membrane</keyword>
<organism evidence="9 10">
    <name type="scientific">Synchytrium endobioticum</name>
    <dbReference type="NCBI Taxonomy" id="286115"/>
    <lineage>
        <taxon>Eukaryota</taxon>
        <taxon>Fungi</taxon>
        <taxon>Fungi incertae sedis</taxon>
        <taxon>Chytridiomycota</taxon>
        <taxon>Chytridiomycota incertae sedis</taxon>
        <taxon>Chytridiomycetes</taxon>
        <taxon>Synchytriales</taxon>
        <taxon>Synchytriaceae</taxon>
        <taxon>Synchytrium</taxon>
    </lineage>
</organism>
<dbReference type="OrthoDB" id="2177907at2759"/>
<evidence type="ECO:0000256" key="8">
    <source>
        <dbReference type="SAM" id="Phobius"/>
    </source>
</evidence>
<evidence type="ECO:0000256" key="6">
    <source>
        <dbReference type="ARBA" id="ARBA00023170"/>
    </source>
</evidence>
<evidence type="ECO:0000256" key="4">
    <source>
        <dbReference type="ARBA" id="ARBA00023040"/>
    </source>
</evidence>
<feature type="transmembrane region" description="Helical" evidence="8">
    <location>
        <begin position="169"/>
        <end position="190"/>
    </location>
</feature>
<protein>
    <recommendedName>
        <fullName evidence="11">G-protein coupled receptors family 1 profile domain-containing protein</fullName>
    </recommendedName>
</protein>
<dbReference type="SUPFAM" id="SSF81321">
    <property type="entry name" value="Family A G protein-coupled receptor-like"/>
    <property type="match status" value="1"/>
</dbReference>
<evidence type="ECO:0000313" key="9">
    <source>
        <dbReference type="EMBL" id="TPX47938.1"/>
    </source>
</evidence>
<dbReference type="EMBL" id="QEAM01000064">
    <property type="protein sequence ID" value="TPX47938.1"/>
    <property type="molecule type" value="Genomic_DNA"/>
</dbReference>
<dbReference type="PROSITE" id="PS00237">
    <property type="entry name" value="G_PROTEIN_RECEP_F1_1"/>
    <property type="match status" value="1"/>
</dbReference>
<dbReference type="Proteomes" id="UP000320475">
    <property type="component" value="Unassembled WGS sequence"/>
</dbReference>
<feature type="transmembrane region" description="Helical" evidence="8">
    <location>
        <begin position="55"/>
        <end position="82"/>
    </location>
</feature>
<dbReference type="Gene3D" id="1.20.1070.10">
    <property type="entry name" value="Rhodopsin 7-helix transmembrane proteins"/>
    <property type="match status" value="1"/>
</dbReference>
<feature type="transmembrane region" description="Helical" evidence="8">
    <location>
        <begin position="219"/>
        <end position="239"/>
    </location>
</feature>
<evidence type="ECO:0000256" key="1">
    <source>
        <dbReference type="ARBA" id="ARBA00004141"/>
    </source>
</evidence>
<evidence type="ECO:0000256" key="3">
    <source>
        <dbReference type="ARBA" id="ARBA00022989"/>
    </source>
</evidence>
<feature type="transmembrane region" description="Helical" evidence="8">
    <location>
        <begin position="136"/>
        <end position="157"/>
    </location>
</feature>
<accession>A0A507DAU6</accession>
<evidence type="ECO:0000256" key="2">
    <source>
        <dbReference type="ARBA" id="ARBA00022692"/>
    </source>
</evidence>
<sequence>MDPRDRPEHIGATPAPCSDSRRYGVSQRSRNNPLVFDMDNTTRAYADLAQDFRDLYPLVAVSITIHFMSVLLCTCLIAALLSDVHMLRRQCRNLFYLNVVVSEGIWASFEFIKFVLLVCWNELLASRALQYVDAVIVHMSAIITIWTLAVVAVDRWLIICKRIKLSDKAIVGGCASGWVIGTIVAISLLLDSTLTWPELPIFAGSSWSSRDPIVLFRTILGWSCVFLSVGATGIAYHLIMRHITATKASFAQVTKGGKQAQNSTPQSQVDVEDEMWRRFMMLSFVSINCGTPTAAWVLCELVTGRTAPQALVVLATVCIELEPILDASLIIYMHPNIHNRILSWFKLVRPARSESIATSP</sequence>
<dbReference type="InterPro" id="IPR050125">
    <property type="entry name" value="GPCR_opsins"/>
</dbReference>
<name>A0A507DAU6_9FUNG</name>
<gene>
    <name evidence="9" type="ORF">SeLEV6574_g02353</name>
</gene>
<feature type="transmembrane region" description="Helical" evidence="8">
    <location>
        <begin position="94"/>
        <end position="116"/>
    </location>
</feature>
<comment type="subcellular location">
    <subcellularLocation>
        <location evidence="1">Membrane</location>
        <topology evidence="1">Multi-pass membrane protein</topology>
    </subcellularLocation>
</comment>
<dbReference type="GO" id="GO:0016020">
    <property type="term" value="C:membrane"/>
    <property type="evidence" value="ECO:0007669"/>
    <property type="project" value="UniProtKB-SubCell"/>
</dbReference>
<keyword evidence="3 8" id="KW-1133">Transmembrane helix</keyword>
<dbReference type="VEuPathDB" id="FungiDB:SeMB42_g02131"/>
<dbReference type="AlphaFoldDB" id="A0A507DAU6"/>
<dbReference type="PANTHER" id="PTHR24240">
    <property type="entry name" value="OPSIN"/>
    <property type="match status" value="1"/>
</dbReference>
<keyword evidence="4" id="KW-0297">G-protein coupled receptor</keyword>
<evidence type="ECO:0000313" key="10">
    <source>
        <dbReference type="Proteomes" id="UP000320475"/>
    </source>
</evidence>
<dbReference type="InterPro" id="IPR000276">
    <property type="entry name" value="GPCR_Rhodpsn"/>
</dbReference>
<comment type="caution">
    <text evidence="9">The sequence shown here is derived from an EMBL/GenBank/DDBJ whole genome shotgun (WGS) entry which is preliminary data.</text>
</comment>
<keyword evidence="4" id="KW-0807">Transducer</keyword>
<dbReference type="GO" id="GO:0004930">
    <property type="term" value="F:G protein-coupled receptor activity"/>
    <property type="evidence" value="ECO:0007669"/>
    <property type="project" value="UniProtKB-KW"/>
</dbReference>
<reference evidence="9 10" key="1">
    <citation type="journal article" date="2019" name="Sci. Rep.">
        <title>Comparative genomics of chytrid fungi reveal insights into the obligate biotrophic and pathogenic lifestyle of Synchytrium endobioticum.</title>
        <authorList>
            <person name="van de Vossenberg B.T.L.H."/>
            <person name="Warris S."/>
            <person name="Nguyen H.D.T."/>
            <person name="van Gent-Pelzer M.P.E."/>
            <person name="Joly D.L."/>
            <person name="van de Geest H.C."/>
            <person name="Bonants P.J.M."/>
            <person name="Smith D.S."/>
            <person name="Levesque C.A."/>
            <person name="van der Lee T.A.J."/>
        </authorList>
    </citation>
    <scope>NUCLEOTIDE SEQUENCE [LARGE SCALE GENOMIC DNA]</scope>
    <source>
        <strain evidence="9 10">LEV6574</strain>
    </source>
</reference>
<feature type="region of interest" description="Disordered" evidence="7">
    <location>
        <begin position="1"/>
        <end position="25"/>
    </location>
</feature>
<evidence type="ECO:0000256" key="5">
    <source>
        <dbReference type="ARBA" id="ARBA00023136"/>
    </source>
</evidence>
<evidence type="ECO:0000256" key="7">
    <source>
        <dbReference type="SAM" id="MobiDB-lite"/>
    </source>
</evidence>
<proteinExistence type="predicted"/>
<keyword evidence="2 8" id="KW-0812">Transmembrane</keyword>
<evidence type="ECO:0008006" key="11">
    <source>
        <dbReference type="Google" id="ProtNLM"/>
    </source>
</evidence>